<dbReference type="AlphaFoldDB" id="A0AAJ1GF80"/>
<evidence type="ECO:0000313" key="1">
    <source>
        <dbReference type="EMBL" id="MCZ0691012.1"/>
    </source>
</evidence>
<gene>
    <name evidence="1" type="ORF">OZZ16_14140</name>
</gene>
<reference evidence="1" key="1">
    <citation type="submission" date="2022-11" db="EMBL/GenBank/DDBJ databases">
        <title>Temperate bacteriophages infecting mucin-degrading bacterium Ruminococcus gnavus from the human gut.</title>
        <authorList>
            <person name="Buttimer C."/>
        </authorList>
    </citation>
    <scope>NUCLEOTIDE SEQUENCE</scope>
    <source>
        <strain evidence="1">CCUG 52279</strain>
    </source>
</reference>
<evidence type="ECO:0000313" key="2">
    <source>
        <dbReference type="Proteomes" id="UP001076974"/>
    </source>
</evidence>
<proteinExistence type="predicted"/>
<comment type="caution">
    <text evidence="1">The sequence shown here is derived from an EMBL/GenBank/DDBJ whole genome shotgun (WGS) entry which is preliminary data.</text>
</comment>
<dbReference type="Proteomes" id="UP001076974">
    <property type="component" value="Unassembled WGS sequence"/>
</dbReference>
<name>A0AAJ1GF80_MEDGN</name>
<sequence>MSEKEKEIIRKVAQALPDMSDMNKGYFLGFAEAMASQKSQKKEEENEDKENE</sequence>
<dbReference type="EMBL" id="JAPRBD010000035">
    <property type="protein sequence ID" value="MCZ0691012.1"/>
    <property type="molecule type" value="Genomic_DNA"/>
</dbReference>
<protein>
    <submittedName>
        <fullName evidence="1">Uncharacterized protein</fullName>
    </submittedName>
</protein>
<dbReference type="RefSeq" id="WP_180959134.1">
    <property type="nucleotide sequence ID" value="NZ_JAJBLZ010000067.1"/>
</dbReference>
<accession>A0AAJ1GF80</accession>
<organism evidence="1 2">
    <name type="scientific">Mediterraneibacter gnavus</name>
    <name type="common">Ruminococcus gnavus</name>
    <dbReference type="NCBI Taxonomy" id="33038"/>
    <lineage>
        <taxon>Bacteria</taxon>
        <taxon>Bacillati</taxon>
        <taxon>Bacillota</taxon>
        <taxon>Clostridia</taxon>
        <taxon>Lachnospirales</taxon>
        <taxon>Lachnospiraceae</taxon>
        <taxon>Mediterraneibacter</taxon>
    </lineage>
</organism>